<name>K2QZC8_MACPH</name>
<evidence type="ECO:0000256" key="1">
    <source>
        <dbReference type="SAM" id="SignalP"/>
    </source>
</evidence>
<reference evidence="2 3" key="1">
    <citation type="journal article" date="2012" name="BMC Genomics">
        <title>Tools to kill: Genome of one of the most destructive plant pathogenic fungi Macrophomina phaseolina.</title>
        <authorList>
            <person name="Islam M.S."/>
            <person name="Haque M.S."/>
            <person name="Islam M.M."/>
            <person name="Emdad E.M."/>
            <person name="Halim A."/>
            <person name="Hossen Q.M.M."/>
            <person name="Hossain M.Z."/>
            <person name="Ahmed B."/>
            <person name="Rahim S."/>
            <person name="Rahman M.S."/>
            <person name="Alam M.M."/>
            <person name="Hou S."/>
            <person name="Wan X."/>
            <person name="Saito J.A."/>
            <person name="Alam M."/>
        </authorList>
    </citation>
    <scope>NUCLEOTIDE SEQUENCE [LARGE SCALE GENOMIC DNA]</scope>
    <source>
        <strain evidence="2 3">MS6</strain>
    </source>
</reference>
<proteinExistence type="predicted"/>
<dbReference type="InParanoid" id="K2QZC8"/>
<accession>K2QZC8</accession>
<evidence type="ECO:0008006" key="4">
    <source>
        <dbReference type="Google" id="ProtNLM"/>
    </source>
</evidence>
<protein>
    <recommendedName>
        <fullName evidence="4">Secreted protein</fullName>
    </recommendedName>
</protein>
<comment type="caution">
    <text evidence="2">The sequence shown here is derived from an EMBL/GenBank/DDBJ whole genome shotgun (WGS) entry which is preliminary data.</text>
</comment>
<organism evidence="2 3">
    <name type="scientific">Macrophomina phaseolina (strain MS6)</name>
    <name type="common">Charcoal rot fungus</name>
    <dbReference type="NCBI Taxonomy" id="1126212"/>
    <lineage>
        <taxon>Eukaryota</taxon>
        <taxon>Fungi</taxon>
        <taxon>Dikarya</taxon>
        <taxon>Ascomycota</taxon>
        <taxon>Pezizomycotina</taxon>
        <taxon>Dothideomycetes</taxon>
        <taxon>Dothideomycetes incertae sedis</taxon>
        <taxon>Botryosphaeriales</taxon>
        <taxon>Botryosphaeriaceae</taxon>
        <taxon>Macrophomina</taxon>
    </lineage>
</organism>
<evidence type="ECO:0000313" key="2">
    <source>
        <dbReference type="EMBL" id="EKG15346.1"/>
    </source>
</evidence>
<dbReference type="HOGENOM" id="CLU_2038496_0_0_1"/>
<feature type="signal peptide" evidence="1">
    <location>
        <begin position="1"/>
        <end position="24"/>
    </location>
</feature>
<sequence length="121" mass="13252">MGVVPMLVAVALTGAGSMPSPAPAARMYSGRHRTLPYPLARRLSTQLGNAPVVRYSLKMSSETRWYQSDRRIGTASRSASCKAVSSVWFLARVSYGRGRCEDGWMTSGPRMASSEYARKCE</sequence>
<keyword evidence="1" id="KW-0732">Signal</keyword>
<dbReference type="AlphaFoldDB" id="K2QZC8"/>
<gene>
    <name evidence="2" type="ORF">MPH_07474</name>
</gene>
<dbReference type="VEuPathDB" id="FungiDB:MPH_07474"/>
<dbReference type="Proteomes" id="UP000007129">
    <property type="component" value="Unassembled WGS sequence"/>
</dbReference>
<dbReference type="EMBL" id="AHHD01000302">
    <property type="protein sequence ID" value="EKG15346.1"/>
    <property type="molecule type" value="Genomic_DNA"/>
</dbReference>
<evidence type="ECO:0000313" key="3">
    <source>
        <dbReference type="Proteomes" id="UP000007129"/>
    </source>
</evidence>
<feature type="chain" id="PRO_5003866342" description="Secreted protein" evidence="1">
    <location>
        <begin position="25"/>
        <end position="121"/>
    </location>
</feature>